<evidence type="ECO:0000256" key="1">
    <source>
        <dbReference type="SAM" id="MobiDB-lite"/>
    </source>
</evidence>
<feature type="region of interest" description="Disordered" evidence="1">
    <location>
        <begin position="1"/>
        <end position="102"/>
    </location>
</feature>
<comment type="caution">
    <text evidence="2">The sequence shown here is derived from an EMBL/GenBank/DDBJ whole genome shotgun (WGS) entry which is preliminary data.</text>
</comment>
<reference evidence="2 3" key="1">
    <citation type="submission" date="2015-08" db="EMBL/GenBank/DDBJ databases">
        <title>Next Generation Sequencing and Analysis of the Genome of Puccinia sorghi L Schw, the Causal Agent of Maize Common Rust.</title>
        <authorList>
            <person name="Rochi L."/>
            <person name="Burguener G."/>
            <person name="Darino M."/>
            <person name="Turjanski A."/>
            <person name="Kreff E."/>
            <person name="Dieguez M.J."/>
            <person name="Sacco F."/>
        </authorList>
    </citation>
    <scope>NUCLEOTIDE SEQUENCE [LARGE SCALE GENOMIC DNA]</scope>
    <source>
        <strain evidence="2 3">RO10H11247</strain>
    </source>
</reference>
<proteinExistence type="predicted"/>
<organism evidence="2 3">
    <name type="scientific">Puccinia sorghi</name>
    <dbReference type="NCBI Taxonomy" id="27349"/>
    <lineage>
        <taxon>Eukaryota</taxon>
        <taxon>Fungi</taxon>
        <taxon>Dikarya</taxon>
        <taxon>Basidiomycota</taxon>
        <taxon>Pucciniomycotina</taxon>
        <taxon>Pucciniomycetes</taxon>
        <taxon>Pucciniales</taxon>
        <taxon>Pucciniaceae</taxon>
        <taxon>Puccinia</taxon>
    </lineage>
</organism>
<evidence type="ECO:0000313" key="3">
    <source>
        <dbReference type="Proteomes" id="UP000037035"/>
    </source>
</evidence>
<feature type="compositionally biased region" description="Polar residues" evidence="1">
    <location>
        <begin position="78"/>
        <end position="102"/>
    </location>
</feature>
<name>A0A0L6V2Q3_9BASI</name>
<sequence>MGAMNQRKNQKNSRVKTPVKRTGIIQPSSGSQSSIGQPINIIDNNPPKKQNNVPSESETKSQITPNTSKNKIKKTFKNPPTCSQSTLDHSSPQSNINFKGGIQSLTTSKNSFLNHIPDNKPQSTYKLLWRKKEECVSGGSLSNLQTHFDGSCQTLPDTSLQEIKTNTEKKEGLIYSHYNQAERFDKKESQ</sequence>
<dbReference type="VEuPathDB" id="FungiDB:VP01_2784g1"/>
<dbReference type="AlphaFoldDB" id="A0A0L6V2Q3"/>
<accession>A0A0L6V2Q3</accession>
<dbReference type="Proteomes" id="UP000037035">
    <property type="component" value="Unassembled WGS sequence"/>
</dbReference>
<feature type="compositionally biased region" description="Basic residues" evidence="1">
    <location>
        <begin position="8"/>
        <end position="19"/>
    </location>
</feature>
<dbReference type="EMBL" id="LAVV01007706">
    <property type="protein sequence ID" value="KNZ55038.1"/>
    <property type="molecule type" value="Genomic_DNA"/>
</dbReference>
<keyword evidence="3" id="KW-1185">Reference proteome</keyword>
<protein>
    <submittedName>
        <fullName evidence="2">Uncharacterized protein</fullName>
    </submittedName>
</protein>
<evidence type="ECO:0000313" key="2">
    <source>
        <dbReference type="EMBL" id="KNZ55038.1"/>
    </source>
</evidence>
<feature type="compositionally biased region" description="Low complexity" evidence="1">
    <location>
        <begin position="23"/>
        <end position="42"/>
    </location>
</feature>
<gene>
    <name evidence="2" type="ORF">VP01_2784g1</name>
</gene>
<feature type="compositionally biased region" description="Polar residues" evidence="1">
    <location>
        <begin position="47"/>
        <end position="69"/>
    </location>
</feature>